<protein>
    <submittedName>
        <fullName evidence="1">Pyridoxamine 5'-phosphate oxidase family protein</fullName>
        <ecNumber evidence="1">1.-.-.-</ecNumber>
    </submittedName>
</protein>
<gene>
    <name evidence="1" type="ORF">ACEZDJ_27840</name>
</gene>
<sequence>MDPIDLPESTQTTLSADESLRLLARGSLGSLGRIVYTRHALPVVLPVSFALDFSGTLIVSTPGGSSLAADLDGAVVALQVDSADQDADRKDSEPDPLGAVSVMVHGTARATKDGTGLRLVPELISGLRLEWAAEQAQQAEPTGSADK</sequence>
<dbReference type="InterPro" id="IPR024747">
    <property type="entry name" value="Pyridox_Oxase-rel"/>
</dbReference>
<name>A0ABV6UUF1_9ACTN</name>
<reference evidence="1 2" key="1">
    <citation type="submission" date="2024-09" db="EMBL/GenBank/DDBJ databases">
        <authorList>
            <person name="Lee S.D."/>
        </authorList>
    </citation>
    <scope>NUCLEOTIDE SEQUENCE [LARGE SCALE GENOMIC DNA]</scope>
    <source>
        <strain evidence="1 2">N1-5</strain>
    </source>
</reference>
<dbReference type="Proteomes" id="UP001592528">
    <property type="component" value="Unassembled WGS sequence"/>
</dbReference>
<evidence type="ECO:0000313" key="1">
    <source>
        <dbReference type="EMBL" id="MFC1405099.1"/>
    </source>
</evidence>
<evidence type="ECO:0000313" key="2">
    <source>
        <dbReference type="Proteomes" id="UP001592528"/>
    </source>
</evidence>
<dbReference type="Pfam" id="PF12900">
    <property type="entry name" value="Pyridox_ox_2"/>
    <property type="match status" value="1"/>
</dbReference>
<dbReference type="EMBL" id="JBHEZZ010000018">
    <property type="protein sequence ID" value="MFC1405099.1"/>
    <property type="molecule type" value="Genomic_DNA"/>
</dbReference>
<dbReference type="EC" id="1.-.-.-" evidence="1"/>
<keyword evidence="1" id="KW-0560">Oxidoreductase</keyword>
<proteinExistence type="predicted"/>
<accession>A0ABV6UUF1</accession>
<keyword evidence="2" id="KW-1185">Reference proteome</keyword>
<dbReference type="InterPro" id="IPR012349">
    <property type="entry name" value="Split_barrel_FMN-bd"/>
</dbReference>
<dbReference type="GO" id="GO:0016491">
    <property type="term" value="F:oxidoreductase activity"/>
    <property type="evidence" value="ECO:0007669"/>
    <property type="project" value="UniProtKB-KW"/>
</dbReference>
<comment type="caution">
    <text evidence="1">The sequence shown here is derived from an EMBL/GenBank/DDBJ whole genome shotgun (WGS) entry which is preliminary data.</text>
</comment>
<dbReference type="RefSeq" id="WP_051726007.1">
    <property type="nucleotide sequence ID" value="NZ_JBHEZZ010000018.1"/>
</dbReference>
<dbReference type="SUPFAM" id="SSF50475">
    <property type="entry name" value="FMN-binding split barrel"/>
    <property type="match status" value="1"/>
</dbReference>
<dbReference type="Gene3D" id="2.30.110.10">
    <property type="entry name" value="Electron Transport, Fmn-binding Protein, Chain A"/>
    <property type="match status" value="1"/>
</dbReference>
<organism evidence="1 2">
    <name type="scientific">Streptacidiphilus cavernicola</name>
    <dbReference type="NCBI Taxonomy" id="3342716"/>
    <lineage>
        <taxon>Bacteria</taxon>
        <taxon>Bacillati</taxon>
        <taxon>Actinomycetota</taxon>
        <taxon>Actinomycetes</taxon>
        <taxon>Kitasatosporales</taxon>
        <taxon>Streptomycetaceae</taxon>
        <taxon>Streptacidiphilus</taxon>
    </lineage>
</organism>